<evidence type="ECO:0000259" key="2">
    <source>
        <dbReference type="PROSITE" id="PS50835"/>
    </source>
</evidence>
<dbReference type="PANTHER" id="PTHR23279">
    <property type="entry name" value="DEFECTIVE PROBOSCIS EXTENSION RESPONSE DPR -RELATED"/>
    <property type="match status" value="1"/>
</dbReference>
<gene>
    <name evidence="3" type="ORF">Hamer_G015246</name>
</gene>
<dbReference type="PANTHER" id="PTHR23279:SF36">
    <property type="entry name" value="DEFECTIVE PROBOSCIS EXTENSION RESPONSE 9, ISOFORM A"/>
    <property type="match status" value="1"/>
</dbReference>
<dbReference type="InterPro" id="IPR037448">
    <property type="entry name" value="Zig-8"/>
</dbReference>
<dbReference type="EMBL" id="JAHLQT010006356">
    <property type="protein sequence ID" value="KAG7175033.1"/>
    <property type="molecule type" value="Genomic_DNA"/>
</dbReference>
<name>A0A8J5N8Y5_HOMAM</name>
<proteinExistence type="predicted"/>
<dbReference type="SMART" id="SM00409">
    <property type="entry name" value="IG"/>
    <property type="match status" value="1"/>
</dbReference>
<accession>A0A8J5N8Y5</accession>
<dbReference type="FunFam" id="2.60.40.10:FF:000533">
    <property type="entry name" value="Uncharacterized protein, isoform A"/>
    <property type="match status" value="1"/>
</dbReference>
<dbReference type="InterPro" id="IPR007110">
    <property type="entry name" value="Ig-like_dom"/>
</dbReference>
<dbReference type="SUPFAM" id="SSF48726">
    <property type="entry name" value="Immunoglobulin"/>
    <property type="match status" value="2"/>
</dbReference>
<comment type="caution">
    <text evidence="3">The sequence shown here is derived from an EMBL/GenBank/DDBJ whole genome shotgun (WGS) entry which is preliminary data.</text>
</comment>
<feature type="compositionally biased region" description="Basic and acidic residues" evidence="1">
    <location>
        <begin position="365"/>
        <end position="380"/>
    </location>
</feature>
<feature type="domain" description="Ig-like" evidence="2">
    <location>
        <begin position="90"/>
        <end position="182"/>
    </location>
</feature>
<dbReference type="GO" id="GO:0050808">
    <property type="term" value="P:synapse organization"/>
    <property type="evidence" value="ECO:0007669"/>
    <property type="project" value="TreeGrafter"/>
</dbReference>
<evidence type="ECO:0000256" key="1">
    <source>
        <dbReference type="SAM" id="MobiDB-lite"/>
    </source>
</evidence>
<feature type="compositionally biased region" description="Pro residues" evidence="1">
    <location>
        <begin position="7"/>
        <end position="16"/>
    </location>
</feature>
<dbReference type="InterPro" id="IPR013783">
    <property type="entry name" value="Ig-like_fold"/>
</dbReference>
<dbReference type="InterPro" id="IPR036179">
    <property type="entry name" value="Ig-like_dom_sf"/>
</dbReference>
<evidence type="ECO:0000313" key="4">
    <source>
        <dbReference type="Proteomes" id="UP000747542"/>
    </source>
</evidence>
<dbReference type="InterPro" id="IPR003598">
    <property type="entry name" value="Ig_sub2"/>
</dbReference>
<keyword evidence="4" id="KW-1185">Reference proteome</keyword>
<feature type="region of interest" description="Disordered" evidence="1">
    <location>
        <begin position="1"/>
        <end position="21"/>
    </location>
</feature>
<dbReference type="InterPro" id="IPR003599">
    <property type="entry name" value="Ig_sub"/>
</dbReference>
<reference evidence="3" key="1">
    <citation type="journal article" date="2021" name="Sci. Adv.">
        <title>The American lobster genome reveals insights on longevity, neural, and immune adaptations.</title>
        <authorList>
            <person name="Polinski J.M."/>
            <person name="Zimin A.V."/>
            <person name="Clark K.F."/>
            <person name="Kohn A.B."/>
            <person name="Sadowski N."/>
            <person name="Timp W."/>
            <person name="Ptitsyn A."/>
            <person name="Khanna P."/>
            <person name="Romanova D.Y."/>
            <person name="Williams P."/>
            <person name="Greenwood S.J."/>
            <person name="Moroz L.L."/>
            <person name="Walt D.R."/>
            <person name="Bodnar A.G."/>
        </authorList>
    </citation>
    <scope>NUCLEOTIDE SEQUENCE</scope>
    <source>
        <strain evidence="3">GMGI-L3</strain>
    </source>
</reference>
<evidence type="ECO:0000313" key="3">
    <source>
        <dbReference type="EMBL" id="KAG7175033.1"/>
    </source>
</evidence>
<dbReference type="SMART" id="SM00408">
    <property type="entry name" value="IGc2"/>
    <property type="match status" value="1"/>
</dbReference>
<feature type="region of interest" description="Disordered" evidence="1">
    <location>
        <begin position="357"/>
        <end position="410"/>
    </location>
</feature>
<protein>
    <submittedName>
        <fullName evidence="3">Putative Immunoglobulin domain-containing protein 4</fullName>
    </submittedName>
</protein>
<sequence length="410" mass="44371">MDVNPATLPPPLPPQLDPSHSTDVTALADKTAILNCRVHNIANKTVSWIRHRDIHLLTVGRYTYTSDQRFRALHEDDSDDWVLKINYVQPHTHILGGPDMYINKGSTINLTCVVEFSPEPPDFIYWNHNNKIISYDSTRGGVTVIIEKGDVTTSSLLIQKAQPSDSGRYDCNPSNASPANVTVHVLNVKRRTPGSDATWRTRDLHFLLPQEYSLPLGCSSGTPHPSAVVATKPSAVVATKPSAVVATKPAGVATKPSAVVVTKPSAVVATKPSAVVATKPSAVVATKPSAVVATKPSAVVATKPSAVVVTQTFCSSGHKTFCSSGHKIFCSSVGTRQVATPSAVVDLKTILCSNASTHTHTHTQTHTEKKKDEGEKGKEEKKKKKKKEAKKNKNKRSKKNKNKKKDIEHK</sequence>
<organism evidence="3 4">
    <name type="scientific">Homarus americanus</name>
    <name type="common">American lobster</name>
    <dbReference type="NCBI Taxonomy" id="6706"/>
    <lineage>
        <taxon>Eukaryota</taxon>
        <taxon>Metazoa</taxon>
        <taxon>Ecdysozoa</taxon>
        <taxon>Arthropoda</taxon>
        <taxon>Crustacea</taxon>
        <taxon>Multicrustacea</taxon>
        <taxon>Malacostraca</taxon>
        <taxon>Eumalacostraca</taxon>
        <taxon>Eucarida</taxon>
        <taxon>Decapoda</taxon>
        <taxon>Pleocyemata</taxon>
        <taxon>Astacidea</taxon>
        <taxon>Nephropoidea</taxon>
        <taxon>Nephropidae</taxon>
        <taxon>Homarus</taxon>
    </lineage>
</organism>
<dbReference type="Proteomes" id="UP000747542">
    <property type="component" value="Unassembled WGS sequence"/>
</dbReference>
<dbReference type="Gene3D" id="2.60.40.10">
    <property type="entry name" value="Immunoglobulins"/>
    <property type="match status" value="2"/>
</dbReference>
<dbReference type="AlphaFoldDB" id="A0A8J5N8Y5"/>
<feature type="compositionally biased region" description="Basic residues" evidence="1">
    <location>
        <begin position="381"/>
        <end position="404"/>
    </location>
</feature>
<feature type="non-terminal residue" evidence="3">
    <location>
        <position position="1"/>
    </location>
</feature>
<dbReference type="PROSITE" id="PS50835">
    <property type="entry name" value="IG_LIKE"/>
    <property type="match status" value="1"/>
</dbReference>
<dbReference type="GO" id="GO:0032589">
    <property type="term" value="C:neuron projection membrane"/>
    <property type="evidence" value="ECO:0007669"/>
    <property type="project" value="TreeGrafter"/>
</dbReference>
<dbReference type="Pfam" id="PF13927">
    <property type="entry name" value="Ig_3"/>
    <property type="match status" value="1"/>
</dbReference>